<sequence>MVLAVQDFFHTGRVFPGLNSNFLVLIPKIPNALLIDQFRPIALGNFLFKVITKIIADRLAEICSHIISHNQFGFIRGHQIGDCIAGASKCFNVLNNGSRGGHLALKIDIRKAFDSISWPFLFEVLRCFGFSEIFIGWVTAIFDYAKISVLINGSPQGHFPCSRGVRQGDPLSPLLFCLAKDFFEQIPYAFSRLGLYDFYLFSGWDACPFVFSLC</sequence>
<protein>
    <recommendedName>
        <fullName evidence="1">Reverse transcriptase domain-containing protein</fullName>
    </recommendedName>
</protein>
<proteinExistence type="predicted"/>
<name>A0AA39S5Q4_ACESA</name>
<dbReference type="SUPFAM" id="SSF56672">
    <property type="entry name" value="DNA/RNA polymerases"/>
    <property type="match status" value="1"/>
</dbReference>
<gene>
    <name evidence="2" type="ORF">LWI29_034129</name>
</gene>
<dbReference type="PANTHER" id="PTHR19446">
    <property type="entry name" value="REVERSE TRANSCRIPTASES"/>
    <property type="match status" value="1"/>
</dbReference>
<dbReference type="CDD" id="cd01650">
    <property type="entry name" value="RT_nLTR_like"/>
    <property type="match status" value="1"/>
</dbReference>
<organism evidence="2 3">
    <name type="scientific">Acer saccharum</name>
    <name type="common">Sugar maple</name>
    <dbReference type="NCBI Taxonomy" id="4024"/>
    <lineage>
        <taxon>Eukaryota</taxon>
        <taxon>Viridiplantae</taxon>
        <taxon>Streptophyta</taxon>
        <taxon>Embryophyta</taxon>
        <taxon>Tracheophyta</taxon>
        <taxon>Spermatophyta</taxon>
        <taxon>Magnoliopsida</taxon>
        <taxon>eudicotyledons</taxon>
        <taxon>Gunneridae</taxon>
        <taxon>Pentapetalae</taxon>
        <taxon>rosids</taxon>
        <taxon>malvids</taxon>
        <taxon>Sapindales</taxon>
        <taxon>Sapindaceae</taxon>
        <taxon>Hippocastanoideae</taxon>
        <taxon>Acereae</taxon>
        <taxon>Acer</taxon>
    </lineage>
</organism>
<dbReference type="AlphaFoldDB" id="A0AA39S5Q4"/>
<evidence type="ECO:0000313" key="2">
    <source>
        <dbReference type="EMBL" id="KAK0585801.1"/>
    </source>
</evidence>
<reference evidence="2" key="2">
    <citation type="submission" date="2023-06" db="EMBL/GenBank/DDBJ databases">
        <authorList>
            <person name="Swenson N.G."/>
            <person name="Wegrzyn J.L."/>
            <person name="Mcevoy S.L."/>
        </authorList>
    </citation>
    <scope>NUCLEOTIDE SEQUENCE</scope>
    <source>
        <strain evidence="2">NS2018</strain>
        <tissue evidence="2">Leaf</tissue>
    </source>
</reference>
<evidence type="ECO:0000313" key="3">
    <source>
        <dbReference type="Proteomes" id="UP001168877"/>
    </source>
</evidence>
<dbReference type="EMBL" id="JAUESC010000383">
    <property type="protein sequence ID" value="KAK0585801.1"/>
    <property type="molecule type" value="Genomic_DNA"/>
</dbReference>
<reference evidence="2" key="1">
    <citation type="journal article" date="2022" name="Plant J.">
        <title>Strategies of tolerance reflected in two North American maple genomes.</title>
        <authorList>
            <person name="McEvoy S.L."/>
            <person name="Sezen U.U."/>
            <person name="Trouern-Trend A."/>
            <person name="McMahon S.M."/>
            <person name="Schaberg P.G."/>
            <person name="Yang J."/>
            <person name="Wegrzyn J.L."/>
            <person name="Swenson N.G."/>
        </authorList>
    </citation>
    <scope>NUCLEOTIDE SEQUENCE</scope>
    <source>
        <strain evidence="2">NS2018</strain>
    </source>
</reference>
<dbReference type="InterPro" id="IPR043502">
    <property type="entry name" value="DNA/RNA_pol_sf"/>
</dbReference>
<evidence type="ECO:0000259" key="1">
    <source>
        <dbReference type="PROSITE" id="PS50878"/>
    </source>
</evidence>
<keyword evidence="3" id="KW-1185">Reference proteome</keyword>
<comment type="caution">
    <text evidence="2">The sequence shown here is derived from an EMBL/GenBank/DDBJ whole genome shotgun (WGS) entry which is preliminary data.</text>
</comment>
<dbReference type="PROSITE" id="PS50878">
    <property type="entry name" value="RT_POL"/>
    <property type="match status" value="1"/>
</dbReference>
<feature type="domain" description="Reverse transcriptase" evidence="1">
    <location>
        <begin position="7"/>
        <end position="214"/>
    </location>
</feature>
<dbReference type="Pfam" id="PF00078">
    <property type="entry name" value="RVT_1"/>
    <property type="match status" value="1"/>
</dbReference>
<dbReference type="Proteomes" id="UP001168877">
    <property type="component" value="Unassembled WGS sequence"/>
</dbReference>
<accession>A0AA39S5Q4</accession>
<dbReference type="InterPro" id="IPR000477">
    <property type="entry name" value="RT_dom"/>
</dbReference>